<protein>
    <recommendedName>
        <fullName evidence="3">Formate dehydrogenase-specific chaperone</fullName>
    </recommendedName>
</protein>
<dbReference type="SUPFAM" id="SSF89155">
    <property type="entry name" value="TorD-like"/>
    <property type="match status" value="1"/>
</dbReference>
<dbReference type="EMBL" id="PKHU01000004">
    <property type="protein sequence ID" value="PKZ29313.1"/>
    <property type="molecule type" value="Genomic_DNA"/>
</dbReference>
<evidence type="ECO:0000313" key="2">
    <source>
        <dbReference type="Proteomes" id="UP000234639"/>
    </source>
</evidence>
<evidence type="ECO:0000313" key="1">
    <source>
        <dbReference type="EMBL" id="PKZ29313.1"/>
    </source>
</evidence>
<dbReference type="Pfam" id="PF02613">
    <property type="entry name" value="Nitrate_red_del"/>
    <property type="match status" value="1"/>
</dbReference>
<dbReference type="AlphaFoldDB" id="A0A2I1NAA4"/>
<sequence length="228" mass="27090">MKDKNITLGRSYYYEFFAIPFFFSEKDEKFNLWKKQLDYLKNSPIANENLDDFKALSKFSFDEFRAEQNRLLYDYSYSNIPLTASFYKEGRDEGLAKKLVLDTLRKSKFRKNSELCKDSEDFIGFIFYLMSSLLKDEVNTNAFLSTELFVNVINEFIDEFIDFIKGSKEADFYLHLANLMQSFFELERSILAVEKPKLKPSVAKEMIEKQPYLSNLKTTKEKFNWDKQ</sequence>
<comment type="caution">
    <text evidence="1">The sequence shown here is derived from an EMBL/GenBank/DDBJ whole genome shotgun (WGS) entry which is preliminary data.</text>
</comment>
<gene>
    <name evidence="1" type="ORF">CYJ41_05600</name>
</gene>
<dbReference type="Gene3D" id="1.10.3480.10">
    <property type="entry name" value="TorD-like"/>
    <property type="match status" value="1"/>
</dbReference>
<dbReference type="InterPro" id="IPR020945">
    <property type="entry name" value="DMSO/NO3_reduct_chaperone"/>
</dbReference>
<dbReference type="RefSeq" id="WP_101637322.1">
    <property type="nucleotide sequence ID" value="NZ_PKHU01000004.1"/>
</dbReference>
<organism evidence="1 2">
    <name type="scientific">Campylobacter ureolyticus</name>
    <dbReference type="NCBI Taxonomy" id="827"/>
    <lineage>
        <taxon>Bacteria</taxon>
        <taxon>Pseudomonadati</taxon>
        <taxon>Campylobacterota</taxon>
        <taxon>Epsilonproteobacteria</taxon>
        <taxon>Campylobacterales</taxon>
        <taxon>Campylobacteraceae</taxon>
        <taxon>Campylobacter</taxon>
    </lineage>
</organism>
<dbReference type="InterPro" id="IPR036411">
    <property type="entry name" value="TorD-like_sf"/>
</dbReference>
<dbReference type="Proteomes" id="UP000234639">
    <property type="component" value="Unassembled WGS sequence"/>
</dbReference>
<accession>A0A2I1NAA4</accession>
<name>A0A2I1NAA4_9BACT</name>
<reference evidence="1 2" key="1">
    <citation type="submission" date="2017-12" db="EMBL/GenBank/DDBJ databases">
        <title>Phylogenetic diversity of female urinary microbiome.</title>
        <authorList>
            <person name="Thomas-White K."/>
            <person name="Wolfe A.J."/>
        </authorList>
    </citation>
    <scope>NUCLEOTIDE SEQUENCE [LARGE SCALE GENOMIC DNA]</scope>
    <source>
        <strain evidence="1 2">UMB0112</strain>
    </source>
</reference>
<proteinExistence type="predicted"/>
<evidence type="ECO:0008006" key="3">
    <source>
        <dbReference type="Google" id="ProtNLM"/>
    </source>
</evidence>